<keyword evidence="5 8" id="KW-0378">Hydrolase</keyword>
<evidence type="ECO:0000256" key="7">
    <source>
        <dbReference type="ARBA" id="ARBA00023180"/>
    </source>
</evidence>
<feature type="signal peptide" evidence="8">
    <location>
        <begin position="1"/>
        <end position="20"/>
    </location>
</feature>
<evidence type="ECO:0000313" key="11">
    <source>
        <dbReference type="Proteomes" id="UP000754883"/>
    </source>
</evidence>
<dbReference type="GO" id="GO:0005576">
    <property type="term" value="C:extracellular region"/>
    <property type="evidence" value="ECO:0007669"/>
    <property type="project" value="UniProtKB-SubCell"/>
</dbReference>
<dbReference type="PANTHER" id="PTHR11559">
    <property type="entry name" value="CARBOXYLESTERASE"/>
    <property type="match status" value="1"/>
</dbReference>
<sequence>MLIQALSHILLLGLLGSVKGSEPGRATVHVPGASIVGNVKDNVESFSGIPFAEPPIGPLRLKAPQRLKRELGDVDATGAAGACPQMVLSTESSNFLFQTIGSIANLPFVHNVTGQSEDCLTITVARPEGTTEVERLPVLFYIYGGGYQLGWSSMYDGSGLVKYGVEIGKPFVFVVANYRVNGFGFLPGKEILKDGSGNLGLLDQRMALEWVADNIGYFGGDPEKVSIWGESAGAWSVFNQMSLYDGDIIYKGKDLFRGAILASGGILPAQSIDSAKAQAVYDRVVTHAGCSEASDTLECLRSVDYTTFLNAVSAAPGMLSYTALGLDYIPRPDGKSLLNSAEVLAANGKYAPVPFIAGNQEDEGTLFALFQSNLTTTDGLINYLQQHYYSEATADELESFIDTYGQGIDQITDNSPYGTGLLNEIFPGFKRRASIIGDIFFTLTRRLLFTRVQEARSDLSTWGYISSYNRGTPILGTFHGADILQVFFGIKDNYAAKSIRAAFINFVDHLNPNDESQSAYPFWPKWTEDNMLMQFTSDKSFITKDDFRSDSFNWLQNNTQVLRL</sequence>
<comment type="caution">
    <text evidence="10">The sequence shown here is derived from an EMBL/GenBank/DDBJ whole genome shotgun (WGS) entry which is preliminary data.</text>
</comment>
<dbReference type="FunFam" id="3.40.50.1820:FF:000213">
    <property type="entry name" value="Carboxylic ester hydrolase"/>
    <property type="match status" value="1"/>
</dbReference>
<accession>A0A9N9UYW3</accession>
<evidence type="ECO:0000259" key="9">
    <source>
        <dbReference type="Pfam" id="PF00135"/>
    </source>
</evidence>
<dbReference type="OrthoDB" id="408631at2759"/>
<gene>
    <name evidence="10" type="ORF">CBYS24578_00011943</name>
</gene>
<protein>
    <recommendedName>
        <fullName evidence="8">Carboxylic ester hydrolase</fullName>
        <ecNumber evidence="8">3.1.1.-</ecNumber>
    </recommendedName>
</protein>
<keyword evidence="3" id="KW-0964">Secreted</keyword>
<dbReference type="SUPFAM" id="SSF53474">
    <property type="entry name" value="alpha/beta-Hydrolases"/>
    <property type="match status" value="1"/>
</dbReference>
<feature type="domain" description="Carboxylesterase type B" evidence="9">
    <location>
        <begin position="28"/>
        <end position="540"/>
    </location>
</feature>
<keyword evidence="7" id="KW-0325">Glycoprotein</keyword>
<organism evidence="10 11">
    <name type="scientific">Clonostachys byssicola</name>
    <dbReference type="NCBI Taxonomy" id="160290"/>
    <lineage>
        <taxon>Eukaryota</taxon>
        <taxon>Fungi</taxon>
        <taxon>Dikarya</taxon>
        <taxon>Ascomycota</taxon>
        <taxon>Pezizomycotina</taxon>
        <taxon>Sordariomycetes</taxon>
        <taxon>Hypocreomycetidae</taxon>
        <taxon>Hypocreales</taxon>
        <taxon>Bionectriaceae</taxon>
        <taxon>Clonostachys</taxon>
    </lineage>
</organism>
<reference evidence="10" key="1">
    <citation type="submission" date="2021-10" db="EMBL/GenBank/DDBJ databases">
        <authorList>
            <person name="Piombo E."/>
        </authorList>
    </citation>
    <scope>NUCLEOTIDE SEQUENCE</scope>
</reference>
<dbReference type="EC" id="3.1.1.-" evidence="8"/>
<dbReference type="InterPro" id="IPR029058">
    <property type="entry name" value="AB_hydrolase_fold"/>
</dbReference>
<name>A0A9N9UYW3_9HYPO</name>
<evidence type="ECO:0000256" key="5">
    <source>
        <dbReference type="ARBA" id="ARBA00022801"/>
    </source>
</evidence>
<dbReference type="Proteomes" id="UP000754883">
    <property type="component" value="Unassembled WGS sequence"/>
</dbReference>
<evidence type="ECO:0000313" key="10">
    <source>
        <dbReference type="EMBL" id="CAH0004402.1"/>
    </source>
</evidence>
<evidence type="ECO:0000256" key="4">
    <source>
        <dbReference type="ARBA" id="ARBA00022729"/>
    </source>
</evidence>
<dbReference type="Pfam" id="PF00135">
    <property type="entry name" value="COesterase"/>
    <property type="match status" value="1"/>
</dbReference>
<dbReference type="GO" id="GO:0006629">
    <property type="term" value="P:lipid metabolic process"/>
    <property type="evidence" value="ECO:0007669"/>
    <property type="project" value="UniProtKB-KW"/>
</dbReference>
<dbReference type="GO" id="GO:0016787">
    <property type="term" value="F:hydrolase activity"/>
    <property type="evidence" value="ECO:0007669"/>
    <property type="project" value="UniProtKB-KW"/>
</dbReference>
<dbReference type="PROSITE" id="PS00122">
    <property type="entry name" value="CARBOXYLESTERASE_B_1"/>
    <property type="match status" value="1"/>
</dbReference>
<evidence type="ECO:0000256" key="8">
    <source>
        <dbReference type="RuleBase" id="RU361235"/>
    </source>
</evidence>
<dbReference type="EMBL" id="CABFNO020001566">
    <property type="protein sequence ID" value="CAH0004402.1"/>
    <property type="molecule type" value="Genomic_DNA"/>
</dbReference>
<dbReference type="InterPro" id="IPR050309">
    <property type="entry name" value="Type-B_Carboxylest/Lipase"/>
</dbReference>
<dbReference type="InterPro" id="IPR019826">
    <property type="entry name" value="Carboxylesterase_B_AS"/>
</dbReference>
<keyword evidence="4 8" id="KW-0732">Signal</keyword>
<proteinExistence type="inferred from homology"/>
<evidence type="ECO:0000256" key="3">
    <source>
        <dbReference type="ARBA" id="ARBA00022525"/>
    </source>
</evidence>
<evidence type="ECO:0000256" key="1">
    <source>
        <dbReference type="ARBA" id="ARBA00004613"/>
    </source>
</evidence>
<evidence type="ECO:0000256" key="6">
    <source>
        <dbReference type="ARBA" id="ARBA00023098"/>
    </source>
</evidence>
<keyword evidence="11" id="KW-1185">Reference proteome</keyword>
<dbReference type="AlphaFoldDB" id="A0A9N9UYW3"/>
<comment type="similarity">
    <text evidence="2 8">Belongs to the type-B carboxylesterase/lipase family.</text>
</comment>
<keyword evidence="6" id="KW-0443">Lipid metabolism</keyword>
<comment type="subcellular location">
    <subcellularLocation>
        <location evidence="1">Secreted</location>
    </subcellularLocation>
</comment>
<dbReference type="Gene3D" id="3.40.50.1820">
    <property type="entry name" value="alpha/beta hydrolase"/>
    <property type="match status" value="1"/>
</dbReference>
<feature type="chain" id="PRO_5040536375" description="Carboxylic ester hydrolase" evidence="8">
    <location>
        <begin position="21"/>
        <end position="564"/>
    </location>
</feature>
<dbReference type="InterPro" id="IPR002018">
    <property type="entry name" value="CarbesteraseB"/>
</dbReference>
<evidence type="ECO:0000256" key="2">
    <source>
        <dbReference type="ARBA" id="ARBA00005964"/>
    </source>
</evidence>